<accession>A0A1G9ZJ97</accession>
<dbReference type="EMBL" id="FNHS01000006">
    <property type="protein sequence ID" value="SDN20583.1"/>
    <property type="molecule type" value="Genomic_DNA"/>
</dbReference>
<dbReference type="PROSITE" id="PS01124">
    <property type="entry name" value="HTH_ARAC_FAMILY_2"/>
    <property type="match status" value="1"/>
</dbReference>
<dbReference type="RefSeq" id="WP_091716082.1">
    <property type="nucleotide sequence ID" value="NZ_FNHS01000006.1"/>
</dbReference>
<dbReference type="GO" id="GO:0003700">
    <property type="term" value="F:DNA-binding transcription factor activity"/>
    <property type="evidence" value="ECO:0007669"/>
    <property type="project" value="InterPro"/>
</dbReference>
<sequence>MQPIFTTEGLHPRNRFSRWRDTVIARGLPMTLTDCAEKPFEARIEAAEIGPLAITRYAQNAVRGETTHEMSRRFGNDGILLVALPLAGTISSVQNDRSTVCHPGSLLVLDGRPAVSESSMGCRVLCLEVPRERLERVLGPASLFTSLEIGADLPSSVLASTFLRDLVEVHPQLESDGVDRMASIAVDLIVASIAERIARDVPQPMNATLLLQRAKAFIAANLHDHALDPRHLAVAMGVSLRRLQEVFHEAGQHIAEYIWRLRLDLAAKRLADPACAHLAVGLLAYGCGFVSQAHFSRRFKDHFGVTPREYRFAAA</sequence>
<dbReference type="PANTHER" id="PTHR46796">
    <property type="entry name" value="HTH-TYPE TRANSCRIPTIONAL ACTIVATOR RHAS-RELATED"/>
    <property type="match status" value="1"/>
</dbReference>
<dbReference type="PANTHER" id="PTHR46796:SF6">
    <property type="entry name" value="ARAC SUBFAMILY"/>
    <property type="match status" value="1"/>
</dbReference>
<dbReference type="AlphaFoldDB" id="A0A1G9ZJ97"/>
<dbReference type="Proteomes" id="UP000198704">
    <property type="component" value="Unassembled WGS sequence"/>
</dbReference>
<dbReference type="SMART" id="SM00342">
    <property type="entry name" value="HTH_ARAC"/>
    <property type="match status" value="1"/>
</dbReference>
<dbReference type="Pfam" id="PF12833">
    <property type="entry name" value="HTH_18"/>
    <property type="match status" value="1"/>
</dbReference>
<keyword evidence="6" id="KW-1185">Reference proteome</keyword>
<dbReference type="InterPro" id="IPR035418">
    <property type="entry name" value="AraC-bd_2"/>
</dbReference>
<dbReference type="Pfam" id="PF14525">
    <property type="entry name" value="AraC_binding_2"/>
    <property type="match status" value="1"/>
</dbReference>
<dbReference type="Gene3D" id="1.10.10.60">
    <property type="entry name" value="Homeodomain-like"/>
    <property type="match status" value="1"/>
</dbReference>
<dbReference type="InterPro" id="IPR050204">
    <property type="entry name" value="AraC_XylS_family_regulators"/>
</dbReference>
<dbReference type="STRING" id="582672.SAMN05216360_106269"/>
<proteinExistence type="predicted"/>
<dbReference type="SUPFAM" id="SSF46689">
    <property type="entry name" value="Homeodomain-like"/>
    <property type="match status" value="1"/>
</dbReference>
<dbReference type="InterPro" id="IPR009057">
    <property type="entry name" value="Homeodomain-like_sf"/>
</dbReference>
<evidence type="ECO:0000256" key="1">
    <source>
        <dbReference type="ARBA" id="ARBA00023015"/>
    </source>
</evidence>
<evidence type="ECO:0000259" key="4">
    <source>
        <dbReference type="PROSITE" id="PS01124"/>
    </source>
</evidence>
<gene>
    <name evidence="5" type="ORF">SAMN05216360_106269</name>
</gene>
<keyword evidence="1" id="KW-0805">Transcription regulation</keyword>
<dbReference type="InterPro" id="IPR018060">
    <property type="entry name" value="HTH_AraC"/>
</dbReference>
<dbReference type="InterPro" id="IPR020449">
    <property type="entry name" value="Tscrpt_reg_AraC-type_HTH"/>
</dbReference>
<protein>
    <submittedName>
        <fullName evidence="5">AraC-type DNA-binding protein</fullName>
    </submittedName>
</protein>
<dbReference type="OrthoDB" id="252470at2"/>
<keyword evidence="2 5" id="KW-0238">DNA-binding</keyword>
<evidence type="ECO:0000256" key="2">
    <source>
        <dbReference type="ARBA" id="ARBA00023125"/>
    </source>
</evidence>
<evidence type="ECO:0000256" key="3">
    <source>
        <dbReference type="ARBA" id="ARBA00023163"/>
    </source>
</evidence>
<name>A0A1G9ZJ97_9HYPH</name>
<evidence type="ECO:0000313" key="5">
    <source>
        <dbReference type="EMBL" id="SDN20583.1"/>
    </source>
</evidence>
<reference evidence="6" key="1">
    <citation type="submission" date="2016-10" db="EMBL/GenBank/DDBJ databases">
        <authorList>
            <person name="Varghese N."/>
            <person name="Submissions S."/>
        </authorList>
    </citation>
    <scope>NUCLEOTIDE SEQUENCE [LARGE SCALE GENOMIC DNA]</scope>
    <source>
        <strain evidence="6">BL47</strain>
    </source>
</reference>
<feature type="domain" description="HTH araC/xylS-type" evidence="4">
    <location>
        <begin position="212"/>
        <end position="313"/>
    </location>
</feature>
<keyword evidence="3" id="KW-0804">Transcription</keyword>
<dbReference type="PRINTS" id="PR00032">
    <property type="entry name" value="HTHARAC"/>
</dbReference>
<dbReference type="GO" id="GO:0043565">
    <property type="term" value="F:sequence-specific DNA binding"/>
    <property type="evidence" value="ECO:0007669"/>
    <property type="project" value="InterPro"/>
</dbReference>
<evidence type="ECO:0000313" key="6">
    <source>
        <dbReference type="Proteomes" id="UP000198704"/>
    </source>
</evidence>
<organism evidence="5 6">
    <name type="scientific">Methylobacterium phyllostachyos</name>
    <dbReference type="NCBI Taxonomy" id="582672"/>
    <lineage>
        <taxon>Bacteria</taxon>
        <taxon>Pseudomonadati</taxon>
        <taxon>Pseudomonadota</taxon>
        <taxon>Alphaproteobacteria</taxon>
        <taxon>Hyphomicrobiales</taxon>
        <taxon>Methylobacteriaceae</taxon>
        <taxon>Methylobacterium</taxon>
    </lineage>
</organism>